<gene>
    <name evidence="2" type="ORF">D7322_20080</name>
</gene>
<name>A0A420VU37_9SPHI</name>
<reference evidence="2 3" key="1">
    <citation type="submission" date="2018-10" db="EMBL/GenBank/DDBJ databases">
        <title>Sphingobacterium sp. M05W1-28.</title>
        <authorList>
            <person name="Cai H."/>
        </authorList>
    </citation>
    <scope>NUCLEOTIDE SEQUENCE [LARGE SCALE GENOMIC DNA]</scope>
    <source>
        <strain evidence="2 3">M05W1-28</strain>
    </source>
</reference>
<protein>
    <submittedName>
        <fullName evidence="2">FUSC family protein</fullName>
    </submittedName>
</protein>
<evidence type="ECO:0000256" key="1">
    <source>
        <dbReference type="SAM" id="Phobius"/>
    </source>
</evidence>
<organism evidence="2 3">
    <name type="scientific">Sphingobacterium puteale</name>
    <dbReference type="NCBI Taxonomy" id="2420510"/>
    <lineage>
        <taxon>Bacteria</taxon>
        <taxon>Pseudomonadati</taxon>
        <taxon>Bacteroidota</taxon>
        <taxon>Sphingobacteriia</taxon>
        <taxon>Sphingobacteriales</taxon>
        <taxon>Sphingobacteriaceae</taxon>
        <taxon>Sphingobacterium</taxon>
    </lineage>
</organism>
<accession>A0A420VU37</accession>
<proteinExistence type="predicted"/>
<feature type="transmembrane region" description="Helical" evidence="1">
    <location>
        <begin position="50"/>
        <end position="66"/>
    </location>
</feature>
<evidence type="ECO:0000313" key="2">
    <source>
        <dbReference type="EMBL" id="RKO69861.1"/>
    </source>
</evidence>
<dbReference type="EMBL" id="RBWS01000016">
    <property type="protein sequence ID" value="RKO69861.1"/>
    <property type="molecule type" value="Genomic_DNA"/>
</dbReference>
<keyword evidence="1" id="KW-0472">Membrane</keyword>
<keyword evidence="1" id="KW-0812">Transmembrane</keyword>
<keyword evidence="1" id="KW-1133">Transmembrane helix</keyword>
<evidence type="ECO:0000313" key="3">
    <source>
        <dbReference type="Proteomes" id="UP000282423"/>
    </source>
</evidence>
<keyword evidence="3" id="KW-1185">Reference proteome</keyword>
<feature type="transmembrane region" description="Helical" evidence="1">
    <location>
        <begin position="26"/>
        <end position="44"/>
    </location>
</feature>
<dbReference type="Proteomes" id="UP000282423">
    <property type="component" value="Unassembled WGS sequence"/>
</dbReference>
<comment type="caution">
    <text evidence="2">The sequence shown here is derived from an EMBL/GenBank/DDBJ whole genome shotgun (WGS) entry which is preliminary data.</text>
</comment>
<sequence>MKERELNELTDQELLERKKQQKSNKLINAVLVGFCAGVLIYGIVNKGITIFTFMLLVMGAWAFMRWKKNDEALDDELKSRNLNKE</sequence>
<dbReference type="OrthoDB" id="713928at2"/>
<dbReference type="AlphaFoldDB" id="A0A420VU37"/>
<dbReference type="RefSeq" id="WP_121126013.1">
    <property type="nucleotide sequence ID" value="NZ_CP158959.1"/>
</dbReference>